<accession>A0A4U2ZG42</accession>
<evidence type="ECO:0000313" key="2">
    <source>
        <dbReference type="Proteomes" id="UP000308744"/>
    </source>
</evidence>
<name>A0A4U2ZG42_9BACI</name>
<organism evidence="1 2">
    <name type="scientific">Lysinibacillus mangiferihumi</name>
    <dbReference type="NCBI Taxonomy" id="1130819"/>
    <lineage>
        <taxon>Bacteria</taxon>
        <taxon>Bacillati</taxon>
        <taxon>Bacillota</taxon>
        <taxon>Bacilli</taxon>
        <taxon>Bacillales</taxon>
        <taxon>Bacillaceae</taxon>
        <taxon>Lysinibacillus</taxon>
    </lineage>
</organism>
<comment type="caution">
    <text evidence="1">The sequence shown here is derived from an EMBL/GenBank/DDBJ whole genome shotgun (WGS) entry which is preliminary data.</text>
</comment>
<keyword evidence="2" id="KW-1185">Reference proteome</keyword>
<evidence type="ECO:0000313" key="1">
    <source>
        <dbReference type="EMBL" id="TKI72341.1"/>
    </source>
</evidence>
<dbReference type="EMBL" id="SZPU01000007">
    <property type="protein sequence ID" value="TKI72341.1"/>
    <property type="molecule type" value="Genomic_DNA"/>
</dbReference>
<proteinExistence type="predicted"/>
<dbReference type="AlphaFoldDB" id="A0A4U2ZG42"/>
<sequence>MPRELYADGAAVMSTLQQIAGGTGTAFTITLMVSGQNSIWNNSKMPRY</sequence>
<dbReference type="Proteomes" id="UP000308744">
    <property type="component" value="Unassembled WGS sequence"/>
</dbReference>
<protein>
    <submittedName>
        <fullName evidence="1">Multidrug efflux MFS transporter</fullName>
    </submittedName>
</protein>
<reference evidence="1 2" key="1">
    <citation type="submission" date="2019-04" db="EMBL/GenBank/DDBJ databases">
        <title>Lysinibacillus genome sequencing.</title>
        <authorList>
            <person name="Dunlap C."/>
        </authorList>
    </citation>
    <scope>NUCLEOTIDE SEQUENCE [LARGE SCALE GENOMIC DNA]</scope>
    <source>
        <strain evidence="1 2">CCTCC AB 2010389</strain>
    </source>
</reference>
<gene>
    <name evidence="1" type="ORF">FC756_02235</name>
</gene>